<comment type="subcellular location">
    <subcellularLocation>
        <location evidence="1">Cell membrane</location>
    </subcellularLocation>
</comment>
<evidence type="ECO:0000256" key="5">
    <source>
        <dbReference type="ARBA" id="ARBA00029447"/>
    </source>
</evidence>
<protein>
    <submittedName>
        <fullName evidence="11">Methyl-accepting chemotaxis protein</fullName>
    </submittedName>
</protein>
<dbReference type="RefSeq" id="WP_016102240.1">
    <property type="nucleotide sequence ID" value="NZ_KB976281.1"/>
</dbReference>
<dbReference type="SUPFAM" id="SSF58104">
    <property type="entry name" value="Methyl-accepting chemotaxis protein (MCP) signaling domain"/>
    <property type="match status" value="1"/>
</dbReference>
<evidence type="ECO:0000256" key="3">
    <source>
        <dbReference type="ARBA" id="ARBA00023136"/>
    </source>
</evidence>
<evidence type="ECO:0000256" key="8">
    <source>
        <dbReference type="SAM" id="Phobius"/>
    </source>
</evidence>
<name>R8HL71_BACCE</name>
<dbReference type="Pfam" id="PF00672">
    <property type="entry name" value="HAMP"/>
    <property type="match status" value="1"/>
</dbReference>
<evidence type="ECO:0000313" key="11">
    <source>
        <dbReference type="EMBL" id="EOO73531.1"/>
    </source>
</evidence>
<evidence type="ECO:0000259" key="9">
    <source>
        <dbReference type="PROSITE" id="PS50111"/>
    </source>
</evidence>
<dbReference type="Gene3D" id="1.10.287.950">
    <property type="entry name" value="Methyl-accepting chemotaxis protein"/>
    <property type="match status" value="1"/>
</dbReference>
<dbReference type="SMART" id="SM00283">
    <property type="entry name" value="MA"/>
    <property type="match status" value="1"/>
</dbReference>
<feature type="domain" description="Methyl-accepting transducer" evidence="9">
    <location>
        <begin position="276"/>
        <end position="512"/>
    </location>
</feature>
<sequence length="563" mass="62219">MNFISIRKKLMFMMGMICALFGIALAFILFFTMDQSHKAETLQKEISPLATELKERGDAYQVQLSALRGYLLQHDQVELDKFNEMSKRLEDTKGQLLSNPNTSQSVKSTMELGSTWRKFIEEKVFTLAKEQKWEEALQVASTENGTVYKVIGDFTNYSNEQAKLREQSIEKIDQSSLRIEYVVFLSLVICIVTAIILAWWFSGKLVKPIQQIDTKLKELASQEGDLTARLQVNSNDEIGAIATSFNKMLENLQHIINRVQKTSVEVQTASENMLEKTNTSREATIRVQSSMSNLNSSIQSQTSSMEESSTAMDDMTISVQRIAESASSVAELAVATSEHANDGSTVIQKSVSQMTTIHEAVNATSEVVERLITHTKYIDTAVQSISNIAEQTNLLALNASIEAARAGEQGKGFAVVADEVRKLAEQSKTAAKDINQLLHQIQNDTETASSMMSQGRSEAFEGITVVREAGTSFTTIVEQVNKVSTQMQDISATAEEMAASAEEMNASLNNIASISNEVSSETAATAQSAEQKVIVMNEMTLTAKQMKQTVEELDQLVSHFKTE</sequence>
<accession>R8HL71</accession>
<dbReference type="GO" id="GO:0007165">
    <property type="term" value="P:signal transduction"/>
    <property type="evidence" value="ECO:0007669"/>
    <property type="project" value="UniProtKB-KW"/>
</dbReference>
<evidence type="ECO:0000256" key="4">
    <source>
        <dbReference type="ARBA" id="ARBA00023224"/>
    </source>
</evidence>
<evidence type="ECO:0000256" key="2">
    <source>
        <dbReference type="ARBA" id="ARBA00022475"/>
    </source>
</evidence>
<dbReference type="CDD" id="cd11386">
    <property type="entry name" value="MCP_signal"/>
    <property type="match status" value="1"/>
</dbReference>
<comment type="caution">
    <text evidence="11">The sequence shown here is derived from an EMBL/GenBank/DDBJ whole genome shotgun (WGS) entry which is preliminary data.</text>
</comment>
<dbReference type="HOGENOM" id="CLU_000445_107_27_9"/>
<proteinExistence type="inferred from homology"/>
<dbReference type="CDD" id="cd06225">
    <property type="entry name" value="HAMP"/>
    <property type="match status" value="1"/>
</dbReference>
<dbReference type="PROSITE" id="PS50111">
    <property type="entry name" value="CHEMOTAXIS_TRANSDUC_2"/>
    <property type="match status" value="1"/>
</dbReference>
<organism evidence="11 12">
    <name type="scientific">Bacillus cereus VD021</name>
    <dbReference type="NCBI Taxonomy" id="1053224"/>
    <lineage>
        <taxon>Bacteria</taxon>
        <taxon>Bacillati</taxon>
        <taxon>Bacillota</taxon>
        <taxon>Bacilli</taxon>
        <taxon>Bacillales</taxon>
        <taxon>Bacillaceae</taxon>
        <taxon>Bacillus</taxon>
        <taxon>Bacillus cereus group</taxon>
    </lineage>
</organism>
<feature type="transmembrane region" description="Helical" evidence="8">
    <location>
        <begin position="181"/>
        <end position="201"/>
    </location>
</feature>
<evidence type="ECO:0000256" key="1">
    <source>
        <dbReference type="ARBA" id="ARBA00004236"/>
    </source>
</evidence>
<dbReference type="Proteomes" id="UP000014040">
    <property type="component" value="Unassembled WGS sequence"/>
</dbReference>
<feature type="coiled-coil region" evidence="7">
    <location>
        <begin position="536"/>
        <end position="563"/>
    </location>
</feature>
<keyword evidence="2" id="KW-1003">Cell membrane</keyword>
<dbReference type="PATRIC" id="fig|1053224.3.peg.3782"/>
<dbReference type="Gene3D" id="6.10.340.10">
    <property type="match status" value="1"/>
</dbReference>
<comment type="similarity">
    <text evidence="5">Belongs to the methyl-accepting chemotaxis (MCP) protein family.</text>
</comment>
<dbReference type="InterPro" id="IPR003660">
    <property type="entry name" value="HAMP_dom"/>
</dbReference>
<dbReference type="EMBL" id="AHES01000033">
    <property type="protein sequence ID" value="EOO73531.1"/>
    <property type="molecule type" value="Genomic_DNA"/>
</dbReference>
<evidence type="ECO:0000259" key="10">
    <source>
        <dbReference type="PROSITE" id="PS50885"/>
    </source>
</evidence>
<keyword evidence="3 8" id="KW-0472">Membrane</keyword>
<dbReference type="GO" id="GO:0006935">
    <property type="term" value="P:chemotaxis"/>
    <property type="evidence" value="ECO:0007669"/>
    <property type="project" value="UniProtKB-ARBA"/>
</dbReference>
<keyword evidence="8" id="KW-1133">Transmembrane helix</keyword>
<feature type="domain" description="HAMP" evidence="10">
    <location>
        <begin position="203"/>
        <end position="257"/>
    </location>
</feature>
<dbReference type="FunFam" id="1.10.287.950:FF:000001">
    <property type="entry name" value="Methyl-accepting chemotaxis sensory transducer"/>
    <property type="match status" value="1"/>
</dbReference>
<keyword evidence="4 6" id="KW-0807">Transducer</keyword>
<dbReference type="PROSITE" id="PS50885">
    <property type="entry name" value="HAMP"/>
    <property type="match status" value="1"/>
</dbReference>
<evidence type="ECO:0000256" key="6">
    <source>
        <dbReference type="PROSITE-ProRule" id="PRU00284"/>
    </source>
</evidence>
<dbReference type="SMART" id="SM00304">
    <property type="entry name" value="HAMP"/>
    <property type="match status" value="1"/>
</dbReference>
<dbReference type="GO" id="GO:0005886">
    <property type="term" value="C:plasma membrane"/>
    <property type="evidence" value="ECO:0007669"/>
    <property type="project" value="UniProtKB-SubCell"/>
</dbReference>
<dbReference type="AlphaFoldDB" id="R8HL71"/>
<dbReference type="Pfam" id="PF00015">
    <property type="entry name" value="MCPsignal"/>
    <property type="match status" value="1"/>
</dbReference>
<reference evidence="11 12" key="1">
    <citation type="submission" date="2012-12" db="EMBL/GenBank/DDBJ databases">
        <title>The Genome Sequence of Bacillus cereus VD021.</title>
        <authorList>
            <consortium name="The Broad Institute Genome Sequencing Platform"/>
            <consortium name="The Broad Institute Genome Sequencing Center for Infectious Disease"/>
            <person name="Feldgarden M."/>
            <person name="Van der Auwera G.A."/>
            <person name="Mahillon J."/>
            <person name="Duprez V."/>
            <person name="Timmery S."/>
            <person name="Mattelet C."/>
            <person name="Dierick K."/>
            <person name="Sun M."/>
            <person name="Yu Z."/>
            <person name="Zhu L."/>
            <person name="Hu X."/>
            <person name="Shank E.B."/>
            <person name="Swiecicka I."/>
            <person name="Hansen B.M."/>
            <person name="Andrup L."/>
            <person name="Walker B."/>
            <person name="Young S.K."/>
            <person name="Zeng Q."/>
            <person name="Gargeya S."/>
            <person name="Fitzgerald M."/>
            <person name="Haas B."/>
            <person name="Abouelleil A."/>
            <person name="Alvarado L."/>
            <person name="Arachchi H.M."/>
            <person name="Berlin A.M."/>
            <person name="Chapman S.B."/>
            <person name="Dewar J."/>
            <person name="Goldberg J."/>
            <person name="Griggs A."/>
            <person name="Gujja S."/>
            <person name="Hansen M."/>
            <person name="Howarth C."/>
            <person name="Imamovic A."/>
            <person name="Larimer J."/>
            <person name="McCowan C."/>
            <person name="Murphy C."/>
            <person name="Neiman D."/>
            <person name="Pearson M."/>
            <person name="Priest M."/>
            <person name="Roberts A."/>
            <person name="Saif S."/>
            <person name="Shea T."/>
            <person name="Sisk P."/>
            <person name="Sykes S."/>
            <person name="Wortman J."/>
            <person name="Nusbaum C."/>
            <person name="Birren B."/>
        </authorList>
    </citation>
    <scope>NUCLEOTIDE SEQUENCE [LARGE SCALE GENOMIC DNA]</scope>
    <source>
        <strain evidence="11 12">VD021</strain>
    </source>
</reference>
<gene>
    <name evidence="11" type="ORF">IIC_03743</name>
</gene>
<keyword evidence="7" id="KW-0175">Coiled coil</keyword>
<keyword evidence="8" id="KW-0812">Transmembrane</keyword>
<dbReference type="PANTHER" id="PTHR32089:SF112">
    <property type="entry name" value="LYSOZYME-LIKE PROTEIN-RELATED"/>
    <property type="match status" value="1"/>
</dbReference>
<evidence type="ECO:0000256" key="7">
    <source>
        <dbReference type="SAM" id="Coils"/>
    </source>
</evidence>
<dbReference type="InterPro" id="IPR004089">
    <property type="entry name" value="MCPsignal_dom"/>
</dbReference>
<evidence type="ECO:0000313" key="12">
    <source>
        <dbReference type="Proteomes" id="UP000014040"/>
    </source>
</evidence>
<dbReference type="PANTHER" id="PTHR32089">
    <property type="entry name" value="METHYL-ACCEPTING CHEMOTAXIS PROTEIN MCPB"/>
    <property type="match status" value="1"/>
</dbReference>